<feature type="region of interest" description="Disordered" evidence="1">
    <location>
        <begin position="243"/>
        <end position="297"/>
    </location>
</feature>
<protein>
    <submittedName>
        <fullName evidence="2">Uncharacterized protein</fullName>
    </submittedName>
</protein>
<gene>
    <name evidence="2" type="ORF">GCM10025868_25480</name>
</gene>
<reference evidence="3" key="1">
    <citation type="journal article" date="2019" name="Int. J. Syst. Evol. Microbiol.">
        <title>The Global Catalogue of Microorganisms (GCM) 10K type strain sequencing project: providing services to taxonomists for standard genome sequencing and annotation.</title>
        <authorList>
            <consortium name="The Broad Institute Genomics Platform"/>
            <consortium name="The Broad Institute Genome Sequencing Center for Infectious Disease"/>
            <person name="Wu L."/>
            <person name="Ma J."/>
        </authorList>
    </citation>
    <scope>NUCLEOTIDE SEQUENCE [LARGE SCALE GENOMIC DNA]</scope>
    <source>
        <strain evidence="3">NBRC 108730</strain>
    </source>
</reference>
<evidence type="ECO:0000313" key="3">
    <source>
        <dbReference type="Proteomes" id="UP001157017"/>
    </source>
</evidence>
<feature type="compositionally biased region" description="Basic and acidic residues" evidence="1">
    <location>
        <begin position="244"/>
        <end position="257"/>
    </location>
</feature>
<feature type="compositionally biased region" description="Basic and acidic residues" evidence="1">
    <location>
        <begin position="281"/>
        <end position="297"/>
    </location>
</feature>
<sequence>MGKRSIVRIVAGTMWLGSRLDRCRRRLGAGGFGRGDGADEGRERPVPLAVLRDHDGGVGDVGVVAQRRLDLGGLDAVAADLDLVVAAPDELQRAVGRLAADVARPVEPLDRPLRRPPGDEPLGSEVVAAEVAARQAGPAEVDLALLARDHRPTRVVEQHDVDGRSRSADGRQAWPAGGVAAQHVRRHDVRLRGSVVVVQRAPGQPRQQPLERGRDLRLLAGGHDLAQRRRRLLGALAREGQALQRREGQEQALDRCRPQQGQQRPRVAPGLLRHKHQGAARPERREDLLHRHVEGER</sequence>
<organism evidence="2 3">
    <name type="scientific">Angustibacter aerolatus</name>
    <dbReference type="NCBI Taxonomy" id="1162965"/>
    <lineage>
        <taxon>Bacteria</taxon>
        <taxon>Bacillati</taxon>
        <taxon>Actinomycetota</taxon>
        <taxon>Actinomycetes</taxon>
        <taxon>Kineosporiales</taxon>
        <taxon>Kineosporiaceae</taxon>
    </lineage>
</organism>
<keyword evidence="3" id="KW-1185">Reference proteome</keyword>
<name>A0ABQ6JGI5_9ACTN</name>
<evidence type="ECO:0000256" key="1">
    <source>
        <dbReference type="SAM" id="MobiDB-lite"/>
    </source>
</evidence>
<dbReference type="EMBL" id="BSUZ01000001">
    <property type="protein sequence ID" value="GMA87298.1"/>
    <property type="molecule type" value="Genomic_DNA"/>
</dbReference>
<accession>A0ABQ6JGI5</accession>
<feature type="region of interest" description="Disordered" evidence="1">
    <location>
        <begin position="155"/>
        <end position="179"/>
    </location>
</feature>
<evidence type="ECO:0000313" key="2">
    <source>
        <dbReference type="EMBL" id="GMA87298.1"/>
    </source>
</evidence>
<comment type="caution">
    <text evidence="2">The sequence shown here is derived from an EMBL/GenBank/DDBJ whole genome shotgun (WGS) entry which is preliminary data.</text>
</comment>
<proteinExistence type="predicted"/>
<dbReference type="Proteomes" id="UP001157017">
    <property type="component" value="Unassembled WGS sequence"/>
</dbReference>
<feature type="compositionally biased region" description="Basic and acidic residues" evidence="1">
    <location>
        <begin position="155"/>
        <end position="169"/>
    </location>
</feature>